<dbReference type="PROSITE" id="PS50082">
    <property type="entry name" value="WD_REPEATS_2"/>
    <property type="match status" value="8"/>
</dbReference>
<dbReference type="InterPro" id="IPR036322">
    <property type="entry name" value="WD40_repeat_dom_sf"/>
</dbReference>
<dbReference type="InterPro" id="IPR001680">
    <property type="entry name" value="WD40_rpt"/>
</dbReference>
<keyword evidence="1 3" id="KW-0853">WD repeat</keyword>
<dbReference type="InterPro" id="IPR015943">
    <property type="entry name" value="WD40/YVTN_repeat-like_dom_sf"/>
</dbReference>
<keyword evidence="5" id="KW-1185">Reference proteome</keyword>
<dbReference type="Proteomes" id="UP000044841">
    <property type="component" value="Unassembled WGS sequence"/>
</dbReference>
<evidence type="ECO:0000313" key="4">
    <source>
        <dbReference type="EMBL" id="CUA70602.1"/>
    </source>
</evidence>
<dbReference type="SMART" id="SM00320">
    <property type="entry name" value="WD40"/>
    <property type="match status" value="10"/>
</dbReference>
<dbReference type="Gene3D" id="2.130.10.10">
    <property type="entry name" value="YVTN repeat-like/Quinoprotein amine dehydrogenase"/>
    <property type="match status" value="4"/>
</dbReference>
<feature type="repeat" description="WD" evidence="3">
    <location>
        <begin position="387"/>
        <end position="428"/>
    </location>
</feature>
<evidence type="ECO:0000256" key="1">
    <source>
        <dbReference type="ARBA" id="ARBA00022574"/>
    </source>
</evidence>
<sequence length="863" mass="95248">MAQMITAHHAQIDALYTAILDSVLNDDELEPDEKDDVREVLRTVLLAQEPISIETIATLSGINNPKRVILAIQPLRSVLHQSEQTRVVSTLHASFPDFMFSRERSGLYFCDKIENSHGLAEMCFLAMQSQLRFNICELETSFIPDTAVNGIEGRIKEKIPPPLVYVCRYWGSHLALASKSEALLKMLTEFICHRLLFWMEVMNLRRETGAYLATLVMAKQWLNQLGPGSPELVILVEDARNFITSFANSPVSQSTPHIYISSLPLCPRSSSVYQNYWKRTRGLLELKGSLIEAREAAALATWNLGSTVCSVAYSPDGTRVAAGCWDHTVRILNAHDGTPLFDPLQGHKGSVISVAFSPDGKLVASGSDDHTVRVWNAYTGAPTTGPLQAHEKCVASISFSPNGMQILSGSWDHTICIWDAYNGALLRSPFAEHESDVNSVAFSPNSALIASASHDKTIRLWNTHDGTPATSPLKGHADHVTSVAFTPDGNRLVSGSDDSTIRVWNTSDGSLATSPFQGHTDRVTSVAVSPDSTRVASGSWDWSVRVWNIDDGSLVAGPFVGHTQYIYSVAFSPDGTRVISGSYDETIGVWNVRDGLLTLRVPFEDHIRYVESVSLPDNNSRILSRSSDRYIPSSIWAWDTTPEGIVPSLSDQKLDTDPPRMQSSETHSLTFTTDHCIEVRSKTDGSLVAGPLRGHTNEIILSAFSADRRYLVTSSDDCTICMWDLNKAELVGVPFRGHGSRVTSVALFPDASRVVSCNYYDETIRIWNMHCAMIPASAPPNSSAQPSLNRSLDPILEGWEIRWDGWVINSSSAMLFWIPPDLASIYAWPSPNAEFIITPKGILQIAQKELYLGDQWSRCYVSD</sequence>
<dbReference type="InterPro" id="IPR050349">
    <property type="entry name" value="WD_LIS1/nudF_dynein_reg"/>
</dbReference>
<feature type="repeat" description="WD" evidence="3">
    <location>
        <begin position="473"/>
        <end position="514"/>
    </location>
</feature>
<evidence type="ECO:0000256" key="2">
    <source>
        <dbReference type="ARBA" id="ARBA00022737"/>
    </source>
</evidence>
<dbReference type="SUPFAM" id="SSF50978">
    <property type="entry name" value="WD40 repeat-like"/>
    <property type="match status" value="1"/>
</dbReference>
<dbReference type="PROSITE" id="PS50294">
    <property type="entry name" value="WD_REPEATS_REGION"/>
    <property type="match status" value="8"/>
</dbReference>
<dbReference type="EMBL" id="CYGV01001188">
    <property type="protein sequence ID" value="CUA70602.1"/>
    <property type="molecule type" value="Genomic_DNA"/>
</dbReference>
<dbReference type="PRINTS" id="PR00320">
    <property type="entry name" value="GPROTEINBRPT"/>
</dbReference>
<feature type="repeat" description="WD" evidence="3">
    <location>
        <begin position="344"/>
        <end position="385"/>
    </location>
</feature>
<dbReference type="PANTHER" id="PTHR44129">
    <property type="entry name" value="WD REPEAT-CONTAINING PROTEIN POP1"/>
    <property type="match status" value="1"/>
</dbReference>
<feature type="repeat" description="WD" evidence="3">
    <location>
        <begin position="516"/>
        <end position="557"/>
    </location>
</feature>
<dbReference type="AlphaFoldDB" id="A0A0K6FX87"/>
<reference evidence="4 5" key="1">
    <citation type="submission" date="2015-07" db="EMBL/GenBank/DDBJ databases">
        <authorList>
            <person name="Noorani M."/>
        </authorList>
    </citation>
    <scope>NUCLEOTIDE SEQUENCE [LARGE SCALE GENOMIC DNA]</scope>
    <source>
        <strain evidence="4">BBA 69670</strain>
    </source>
</reference>
<organism evidence="4 5">
    <name type="scientific">Rhizoctonia solani</name>
    <dbReference type="NCBI Taxonomy" id="456999"/>
    <lineage>
        <taxon>Eukaryota</taxon>
        <taxon>Fungi</taxon>
        <taxon>Dikarya</taxon>
        <taxon>Basidiomycota</taxon>
        <taxon>Agaricomycotina</taxon>
        <taxon>Agaricomycetes</taxon>
        <taxon>Cantharellales</taxon>
        <taxon>Ceratobasidiaceae</taxon>
        <taxon>Rhizoctonia</taxon>
    </lineage>
</organism>
<feature type="repeat" description="WD" evidence="3">
    <location>
        <begin position="430"/>
        <end position="471"/>
    </location>
</feature>
<dbReference type="Pfam" id="PF00400">
    <property type="entry name" value="WD40"/>
    <property type="match status" value="9"/>
</dbReference>
<accession>A0A0K6FX87</accession>
<evidence type="ECO:0000313" key="5">
    <source>
        <dbReference type="Proteomes" id="UP000044841"/>
    </source>
</evidence>
<dbReference type="PROSITE" id="PS00678">
    <property type="entry name" value="WD_REPEATS_1"/>
    <property type="match status" value="4"/>
</dbReference>
<name>A0A0K6FX87_9AGAM</name>
<dbReference type="InterPro" id="IPR019775">
    <property type="entry name" value="WD40_repeat_CS"/>
</dbReference>
<proteinExistence type="predicted"/>
<protein>
    <submittedName>
        <fullName evidence="4">Lissencephaly-1 homolog [Drosophila mojavensis]</fullName>
    </submittedName>
</protein>
<keyword evidence="2" id="KW-0677">Repeat</keyword>
<feature type="repeat" description="WD" evidence="3">
    <location>
        <begin position="735"/>
        <end position="769"/>
    </location>
</feature>
<feature type="repeat" description="WD" evidence="3">
    <location>
        <begin position="559"/>
        <end position="600"/>
    </location>
</feature>
<evidence type="ECO:0000256" key="3">
    <source>
        <dbReference type="PROSITE-ProRule" id="PRU00221"/>
    </source>
</evidence>
<feature type="repeat" description="WD" evidence="3">
    <location>
        <begin position="692"/>
        <end position="733"/>
    </location>
</feature>
<dbReference type="CDD" id="cd00200">
    <property type="entry name" value="WD40"/>
    <property type="match status" value="1"/>
</dbReference>
<dbReference type="InterPro" id="IPR020472">
    <property type="entry name" value="WD40_PAC1"/>
</dbReference>
<gene>
    <name evidence="4" type="ORF">RSOLAG22IIIB_09023</name>
</gene>
<dbReference type="SUPFAM" id="SSF50960">
    <property type="entry name" value="TolB, C-terminal domain"/>
    <property type="match status" value="1"/>
</dbReference>